<dbReference type="InterPro" id="IPR011335">
    <property type="entry name" value="Restrct_endonuc-II-like"/>
</dbReference>
<dbReference type="Pfam" id="PF04480">
    <property type="entry name" value="DUF559"/>
    <property type="match status" value="1"/>
</dbReference>
<dbReference type="Proteomes" id="UP000237340">
    <property type="component" value="Unassembled WGS sequence"/>
</dbReference>
<evidence type="ECO:0000313" key="2">
    <source>
        <dbReference type="EMBL" id="POH62965.1"/>
    </source>
</evidence>
<dbReference type="EMBL" id="PPXD01000024">
    <property type="protein sequence ID" value="POH62965.1"/>
    <property type="molecule type" value="Genomic_DNA"/>
</dbReference>
<dbReference type="Gene3D" id="3.40.960.10">
    <property type="entry name" value="VSR Endonuclease"/>
    <property type="match status" value="1"/>
</dbReference>
<organism evidence="2 3">
    <name type="scientific">Cryobacterium zongtaii</name>
    <dbReference type="NCBI Taxonomy" id="1259217"/>
    <lineage>
        <taxon>Bacteria</taxon>
        <taxon>Bacillati</taxon>
        <taxon>Actinomycetota</taxon>
        <taxon>Actinomycetes</taxon>
        <taxon>Micrococcales</taxon>
        <taxon>Microbacteriaceae</taxon>
        <taxon>Cryobacterium</taxon>
    </lineage>
</organism>
<dbReference type="AlphaFoldDB" id="A0A2S3ZBJ2"/>
<comment type="caution">
    <text evidence="2">The sequence shown here is derived from an EMBL/GenBank/DDBJ whole genome shotgun (WGS) entry which is preliminary data.</text>
</comment>
<feature type="domain" description="DUF559" evidence="1">
    <location>
        <begin position="49"/>
        <end position="92"/>
    </location>
</feature>
<dbReference type="RefSeq" id="WP_103461383.1">
    <property type="nucleotide sequence ID" value="NZ_PPXD01000024.1"/>
</dbReference>
<sequence length="330" mass="36138">MSKNPSTSKMEESVRQKLFDARLKLHKGRSAIQCGHEASRDNHPVLSPDILIKSAKVAVEIDSGYTHADEFEKDQLRNQLLGEVGWTVVRLRLGGLSEVGPHDVVSESSAPTKASIEALIEAIGDAVAGRPGTVRHIAKAVRPKNPKAPSRLGAISPHKYTENAFYVSWRGDGNTIERMVAMDGGNYLAVGEGWSSPRYICWLGLAGTPKAHWRAPLIELLTEMDNFGSVSQLPWGDHLFTGEQASSIRIFEKFNAGGEDWDATCNLVGVDAISDTAFTAQGEVLAQLHASAVDAGWRLEDLQIMTGMYGPYQRFRLIRNGMRANLWTTA</sequence>
<accession>A0A2S3ZBJ2</accession>
<reference evidence="2 3" key="1">
    <citation type="submission" date="2018-01" db="EMBL/GenBank/DDBJ databases">
        <title>Cryobacterium sp. nov., from glaciers in China.</title>
        <authorList>
            <person name="Liu Q."/>
            <person name="Xin Y.-H."/>
        </authorList>
    </citation>
    <scope>NUCLEOTIDE SEQUENCE [LARGE SCALE GENOMIC DNA]</scope>
    <source>
        <strain evidence="2 3">TMN-42</strain>
    </source>
</reference>
<evidence type="ECO:0000313" key="3">
    <source>
        <dbReference type="Proteomes" id="UP000237340"/>
    </source>
</evidence>
<gene>
    <name evidence="2" type="ORF">C3B61_14890</name>
</gene>
<keyword evidence="3" id="KW-1185">Reference proteome</keyword>
<proteinExistence type="predicted"/>
<name>A0A2S3ZBJ2_9MICO</name>
<dbReference type="InterPro" id="IPR007569">
    <property type="entry name" value="DUF559"/>
</dbReference>
<evidence type="ECO:0000259" key="1">
    <source>
        <dbReference type="Pfam" id="PF04480"/>
    </source>
</evidence>
<dbReference type="SUPFAM" id="SSF52980">
    <property type="entry name" value="Restriction endonuclease-like"/>
    <property type="match status" value="1"/>
</dbReference>
<protein>
    <recommendedName>
        <fullName evidence="1">DUF559 domain-containing protein</fullName>
    </recommendedName>
</protein>